<evidence type="ECO:0000256" key="18">
    <source>
        <dbReference type="ARBA" id="ARBA00022989"/>
    </source>
</evidence>
<dbReference type="PROSITE" id="PS01187">
    <property type="entry name" value="EGF_CA"/>
    <property type="match status" value="3"/>
</dbReference>
<feature type="disulfide bond" evidence="32">
    <location>
        <begin position="3078"/>
        <end position="3090"/>
    </location>
</feature>
<feature type="disulfide bond" evidence="32">
    <location>
        <begin position="201"/>
        <end position="216"/>
    </location>
</feature>
<dbReference type="InterPro" id="IPR000742">
    <property type="entry name" value="EGF"/>
</dbReference>
<name>A0AAV7AE73_ENGPU</name>
<feature type="domain" description="EGF-like" evidence="36">
    <location>
        <begin position="4463"/>
        <end position="4497"/>
    </location>
</feature>
<feature type="disulfide bond" evidence="32">
    <location>
        <begin position="3097"/>
        <end position="3112"/>
    </location>
</feature>
<keyword evidence="25" id="KW-0966">Cell projection</keyword>
<feature type="compositionally biased region" description="Polar residues" evidence="34">
    <location>
        <begin position="4620"/>
        <end position="4635"/>
    </location>
</feature>
<feature type="repeat" description="LDL-receptor class B" evidence="33">
    <location>
        <begin position="3462"/>
        <end position="3504"/>
    </location>
</feature>
<evidence type="ECO:0000256" key="11">
    <source>
        <dbReference type="ARBA" id="ARBA00022723"/>
    </source>
</evidence>
<keyword evidence="23" id="KW-0168">Coated pit</keyword>
<feature type="disulfide bond" evidence="31">
    <location>
        <begin position="4487"/>
        <end position="4496"/>
    </location>
</feature>
<feature type="repeat" description="LDL-receptor class B" evidence="33">
    <location>
        <begin position="909"/>
        <end position="952"/>
    </location>
</feature>
<dbReference type="GO" id="GO:0030424">
    <property type="term" value="C:axon"/>
    <property type="evidence" value="ECO:0007669"/>
    <property type="project" value="UniProtKB-SubCell"/>
</dbReference>
<dbReference type="InterPro" id="IPR000033">
    <property type="entry name" value="LDLR_classB_rpt"/>
</dbReference>
<dbReference type="FunFam" id="4.10.400.10:FF:000001">
    <property type="entry name" value="Low-density lipoprotein receptor-related protein 1"/>
    <property type="match status" value="4"/>
</dbReference>
<evidence type="ECO:0000256" key="22">
    <source>
        <dbReference type="ARBA" id="ARBA00023170"/>
    </source>
</evidence>
<reference evidence="37" key="1">
    <citation type="thesis" date="2020" institute="ProQuest LLC" country="789 East Eisenhower Parkway, Ann Arbor, MI, USA">
        <title>Comparative Genomics and Chromosome Evolution.</title>
        <authorList>
            <person name="Mudd A.B."/>
        </authorList>
    </citation>
    <scope>NUCLEOTIDE SEQUENCE</scope>
    <source>
        <strain evidence="37">237g6f4</strain>
        <tissue evidence="37">Blood</tissue>
    </source>
</reference>
<dbReference type="FunFam" id="4.10.400.10:FF:000124">
    <property type="entry name" value="Low density lipoprotein receptor"/>
    <property type="match status" value="1"/>
</dbReference>
<feature type="repeat" description="LDL-receptor class B" evidence="33">
    <location>
        <begin position="2007"/>
        <end position="2048"/>
    </location>
</feature>
<feature type="disulfide bond" evidence="32">
    <location>
        <begin position="2956"/>
        <end position="2974"/>
    </location>
</feature>
<feature type="disulfide bond" evidence="32">
    <location>
        <begin position="3160"/>
        <end position="3172"/>
    </location>
</feature>
<dbReference type="InterPro" id="IPR002172">
    <property type="entry name" value="LDrepeatLR_classA_rpt"/>
</dbReference>
<dbReference type="GO" id="GO:0007605">
    <property type="term" value="P:sensory perception of sound"/>
    <property type="evidence" value="ECO:0007669"/>
    <property type="project" value="UniProtKB-KW"/>
</dbReference>
<dbReference type="SMART" id="SM00135">
    <property type="entry name" value="LY"/>
    <property type="match status" value="37"/>
</dbReference>
<evidence type="ECO:0000256" key="8">
    <source>
        <dbReference type="ARBA" id="ARBA00022553"/>
    </source>
</evidence>
<evidence type="ECO:0000256" key="5">
    <source>
        <dbReference type="ARBA" id="ARBA00022448"/>
    </source>
</evidence>
<feature type="repeat" description="LDL-receptor class B" evidence="33">
    <location>
        <begin position="1642"/>
        <end position="1685"/>
    </location>
</feature>
<comment type="caution">
    <text evidence="37">The sequence shown here is derived from an EMBL/GenBank/DDBJ whole genome shotgun (WGS) entry which is preliminary data.</text>
</comment>
<feature type="disulfide bond" evidence="32">
    <location>
        <begin position="2845"/>
        <end position="2860"/>
    </location>
</feature>
<dbReference type="GO" id="GO:0005509">
    <property type="term" value="F:calcium ion binding"/>
    <property type="evidence" value="ECO:0007669"/>
    <property type="project" value="InterPro"/>
</dbReference>
<evidence type="ECO:0000256" key="7">
    <source>
        <dbReference type="ARBA" id="ARBA00022536"/>
    </source>
</evidence>
<dbReference type="FunFam" id="2.120.10.30:FF:000040">
    <property type="entry name" value="Low-density lipoprotein receptor-related protein 2"/>
    <property type="match status" value="1"/>
</dbReference>
<evidence type="ECO:0000256" key="29">
    <source>
        <dbReference type="ARBA" id="ARBA00077868"/>
    </source>
</evidence>
<feature type="repeat" description="LDL-receptor class B" evidence="33">
    <location>
        <begin position="4239"/>
        <end position="4281"/>
    </location>
</feature>
<feature type="disulfide bond" evidence="32">
    <location>
        <begin position="3863"/>
        <end position="3878"/>
    </location>
</feature>
<evidence type="ECO:0000256" key="32">
    <source>
        <dbReference type="PROSITE-ProRule" id="PRU00124"/>
    </source>
</evidence>
<feature type="disulfide bond" evidence="32">
    <location>
        <begin position="2833"/>
        <end position="2851"/>
    </location>
</feature>
<evidence type="ECO:0000256" key="35">
    <source>
        <dbReference type="SAM" id="Phobius"/>
    </source>
</evidence>
<evidence type="ECO:0000256" key="21">
    <source>
        <dbReference type="ARBA" id="ARBA00023157"/>
    </source>
</evidence>
<dbReference type="GO" id="GO:0043235">
    <property type="term" value="C:receptor complex"/>
    <property type="evidence" value="ECO:0007669"/>
    <property type="project" value="UniProtKB-ARBA"/>
</dbReference>
<feature type="repeat" description="LDL-receptor class B" evidence="33">
    <location>
        <begin position="2594"/>
        <end position="2637"/>
    </location>
</feature>
<feature type="disulfide bond" evidence="32">
    <location>
        <begin position="3085"/>
        <end position="3103"/>
    </location>
</feature>
<feature type="region of interest" description="Disordered" evidence="34">
    <location>
        <begin position="4684"/>
        <end position="4743"/>
    </location>
</feature>
<feature type="disulfide bond" evidence="32">
    <location>
        <begin position="3976"/>
        <end position="3994"/>
    </location>
</feature>
<feature type="disulfide bond" evidence="32">
    <location>
        <begin position="1278"/>
        <end position="1293"/>
    </location>
</feature>
<keyword evidence="15" id="KW-0967">Endosome</keyword>
<dbReference type="FunFam" id="2.120.10.30:FF:000057">
    <property type="entry name" value="Low-density lipoprotein receptor-related protein 2"/>
    <property type="match status" value="1"/>
</dbReference>
<feature type="disulfide bond" evidence="32">
    <location>
        <begin position="3679"/>
        <end position="3691"/>
    </location>
</feature>
<feature type="transmembrane region" description="Helical" evidence="35">
    <location>
        <begin position="4509"/>
        <end position="4532"/>
    </location>
</feature>
<feature type="disulfide bond" evidence="32">
    <location>
        <begin position="2998"/>
        <end position="3016"/>
    </location>
</feature>
<evidence type="ECO:0000313" key="38">
    <source>
        <dbReference type="Proteomes" id="UP000824782"/>
    </source>
</evidence>
<dbReference type="FunFam" id="2.10.25.10:FF:000037">
    <property type="entry name" value="Signal peptide, CUB domain and EGF-like domain-containing 2"/>
    <property type="match status" value="1"/>
</dbReference>
<feature type="repeat" description="LDL-receptor class B" evidence="33">
    <location>
        <begin position="953"/>
        <end position="996"/>
    </location>
</feature>
<feature type="disulfide bond" evidence="32">
    <location>
        <begin position="1349"/>
        <end position="1367"/>
    </location>
</feature>
<sequence>MLVPWLQVLKSLCDVWRVGVYCLSWRTRLSSTTSWIRKKRHPLGYLRSNSHWCHLGQLSACRLVHTLHETAMGGFYTMHRPAAPLLLMGLFFTFCIQTSNSQGCTSSDFRCASGRCIPISWKCDGSADCPDNSDEHGCPPRSCAADQFRCGDGECITRSWVCDDDEDCDDASDEQHCPGRTCSAQQFTCLSGQCIPGAYKCDRMKDCTDGSDERNCQYPVCSQLSCASGACYNTSQRCDGIVHCRDASDEANCTQSCLTSQFQCANGDCIPRDFICDHDDDCGDGSDEKNCTYPTCKGDYFTCPSGRCIHQSWLCDGDDDCDDNADENGCDTGLRECGPEEWSCPSSGQCIPIDKVCDGTAQCRFGEDETNTTAGRNCSTSNCAALSCTYRCHSSPSGGACFCPAGYVISANDSRTCIDFNDCQVWGICDQLCEDRMGSHHCGCVDGYVLEHNKHCRANTSTGPPWLIFSNGRDLLIGNLHGNNYRTLVPSQNRGIAVGVDFHFPLRRVFWTDTVQNKVFSVDIDGSNVRQVLNVSVESPENIAVDWISNKLYVVENSVNRIDMVDLDGQNRITLIAEDLGNPRGIAVDPTVGYLFFSDWDSVSGEPKMERAFMDGTNRHDLIKTKLGWPAGITLDIVSKRLYWVDSRFDYIETVTYDGLQRKTIVHGGDIVPHPYGISIFEHFVYFTDWTKLAVMKANKFSDSTTQTVFSTSLRPYGVTVYHSSRQPYVRNPCGISNGGCEQICVLSHRTDNDGLGYRCRCRLGFDLHQDGRRCVGVQKFLLFSSQLAVRGIPFNLSTQEDVILPITGAPSYFVGIDFDAQESSIFYSDTIKDMIYKQKIDGTGKEILTANRVEGVEDLAYDWISKNLYWTDPRYRSISVMRLADKSRRAIIQNLKQPRSIVVHPVMGFLYWTDWFRPAKIMRSWCDGSHASPIVNTTLGWPNGLAMDWGSLRIYWVDAYFDKVEHSNFDGSDRQTLNRVTQMTHPFGLTIYGGYAYITDWRLQAIVRVRKYDGGEMTIIRRGINNIAHVKSYDAGIQIGSNQCNRPTNPNGDCSHFCFPVPNYQRVCGCPYGMRLLPDQVTCVEDPSNEPPTMQCGVYSFACANGKCVPGYYRCDGVDDCHDNSDEQACGSPNSTCSSRAFTCRSGQCIPQNWRCDTHNDCLDGSDEQNCPTRGPQSCPVTSYTCNNNNCIPRTWLCDTDNDCGDGSDELNCNFTNTCEPGQFQCPDHRCIDPAYVCDNDKDCIDGSDEKDCVYNCTDFQFSCADGRQCISRYYQCDGVFDCNDRSDEANCPTRPSGMCHHNEFQCQSDGACIPSHWECDGHPDCIDGSDEPHSCPVRTCAPSHFQCDNGNCIYRSWICDGDNDCRDMSDEKDCPTPPFSCPSWQWQCPGLSVCVNISKVCDNTADCPNGADESPLCNEPQPDEESCTDSNGGCTHGCIQGPFGAQCTCPMGYQLLNDSKTCDDINECLIPGICSQSCNNERGSFRCDCDEGYILEPNGRTCKASEFGNLLLLVASRNQIVADNITTQAHNIFSVIRDGRNIVALDFDSVTDQIYWSDTTQDKIWSAYLNGTGRRIIFDSGVTVTESIAVDWIGRNLYWTDFILETIEVSKLDGTHRAVLLSENVTNPRGLVLDPRTDARLMFWTDWGRNPRIERSSMDGTLRTVIVSEKIYWPNGLTIDYPTKRLFFADAYLDYIDYCDYNGNNRRQALASDLVLQHPHAITIFEDYIYWSERYTNRIIRANKWHGGNQTVMIYNIRQPLGIAAVHPVKQPGGLNPCASNPCSHLCLLSSSSSKFYSCACPSGSSLMADSVNCQRDDKPFLIVIRDNIIYGMSLNPLEKTNDAMVPIAGIQNGYDVEFDDTEQMIYWVENPGEIHRVKADGMNRTEFAPSAIIGTPVGLALDWISGNLYYTNPGTQSIEVLKLYGDVKYRKTVITNDGTPTGAGRPLGIVVDPARGKMYWTDQGTEGGVPAKIASADMDGSNPTVLYTNNLDHVEFITIDIADQKLYWAVTGSGVIERGNVDGTNRITVVQHLSHPWGIAVHENFLYYTDRDYEAIERVDKSTGSNRVVMRENVAGLKCLRVHYRDKTSGSSNGCSNNPDACQHLCLPKPSGRFSCACATGFNLSSDNRTCTPYNSFIVVSMMSAIRGFSLESADHSEAMVPMAGRGRAALHVDVHVQSGFIYWCDFSSSVSAYNGIRRVKPNGSNFRNVVTGGIGRNGIRGIAVDWVAGNLYFTNAFLTETFIEIVRLNTTYRRVLMKTSVDMPRHIVVDPKNRYLFWADYGQNPKIERAFLDCTNRTVLVSEGISTPRGLAVDRNTGYVYWVDDSLDMIARIRPEGGETEIVRYGNRNPTPYGITVFQNTIIWVDRNLKKIFQASKEPQNTEQPTVLRDNINLLRDVTVFDKRFQPILPGEVNNNPCLVNNGGCQHFCFALPGTQTRKCGCAFGAIGPDGTRCIISTDDYLIYALEGSINSLPLDPENHSPPFPRVNVPRTAVALDYDSSDNRIYYTRSVGAGRSEIRYFGLSALNQHTTVASDLGAPDGIAFDWIHKRVYYSDYLNQTITSMALNGSGRTVIARVPRPRAIMLDPCRGYMYWTDWGSNAKIERATLGGNFRTVIVNTSMVWPNGLTLDYEEDRIYWADASLQKIERCSLTGANREVVVSTAIYPFAMTLYDQHIYWTDWNTRSIYRANKHDGSDQIVMIQNLPQRPMDIHVLSKNKQEQCASPCDQFNGGCSHICAPGPNGAECQCPSTGSWYLANNNKDCIVDNATRCQSGQFTCLNGRCIQESWKCDNDNDCRDGSDELERVCVRFAAVFALAAFHTCSPTAFTCGNGKCVPYHYRCDHYNDCEDNSDEAGCLFRTCDPNTEFACNNGRCISRAYVCNGVNNCYDNGTSDERNCPERTCEPGYTKCQSTNICIPRTYLCDGDNDCGDMSDESATHCATMICTESEFRCASGRCIPGHWYCDQGVDCADGSDEPPSCVAHVRTCSSDQFRCDDARCIPATWVCDGDNDCGDMSDEDQRHNCANRSCAPTEFTCINNRPPNRRCIPQSWVCDGDSDCIDAYDEHQNCTRRSCASTEFTCSNGLCIRSSFRCDRRNDCGDSSDERGCSYPPCQQQQFTCQNGRCITRAYVCDGDNDCGDESDELEHLCSTPEATCAPNFFKCDNGHCIEAVKLCNRIDDCSDNSDEKGCGINECNDPSISGCDHNCTDTQTSFFCSCRAGYRLMSDKKTCDDIDECAESPWLCSQVCENTAGSYICKCAPGYIREPDGKSCRQNSNIAPYLIFSNRYYLRNLTVDRLSYSLILQGLSNVVALDFDQREERLYWIDVGRRVMERMFLNGTNKETIITTDLLSGEGLAVDWVGRKLYWLDAYKDCMNVAELDGRFRKRLVDRCVDVNNTFCFQQPRGIVVYPKKGLIYWNDWGDKPYIGRVGMDGKNRTVIISTKLEWPSGITIDYTNDKLYWSDAHLNYIEYSDLDGRHRHAVYDGGLPHPFAITVFEDTIYWTDWNTRTVEKGNKYDGSGRAMLVNNTHRPFDIHVYHPYRQPPMNNPCGRNNGGCSHLCLIKDGGQGYTCECPDNFLAMQFGNIVRCLPSCSSTQYLCADSERCIPMWWKCDGQRDCRDGSDEPPTCPHRYCRVGQFQCNDGNCTSPHFLCNAIQDCADNSDEDPVLCATHQCDDHQWQCANKRCIPESWQCDTDNDCGDNSDEDSTHCATRTCNPGQFKCNNGRCIPQSWKCDVDDDCGDHSDEPIQECMGPSYRCDNHTDFACKTNYRCIPLWAVCNGYDDCRDNSDEENCEQRTCDPLGDFRCDNHRCIPLRWKCDGEDDCGDGSDERNCSPRECTESEFRCDNRRCIPSRWLCDHDNDCEDNSDERDCDMRTCHPGYFQCNSGHCVSERFRCDGTADCLDFSDEITCPTRYPNGTFCPPSMFECKNHICILPYWKCDGDDDCGDNSDEELNLCLDIPCEPPFRFRCSNNRCIYRHEICNGMDDCGDGSDETEEQCRPPTPRPCTEDEYKCSNSHCIPNHYVCDNYNDCEDSSDEIGCNKGTGRHCGENICEHNCTNLAEGGFLCSCRSGYKASETDRNSCEDINECAIYGTCPQDCMNSKGSYECFCAEGFRSVGDQNGKQCAADGNPPLLLLPDNVRIRRYNLSSEQYFDYIENQQHIQALDYDWDPEGIDLSVVYYSIRGQGSVFGSIRRAYLPTFEDYGNNMVKDVDLNLRYIVNPDGLAVDWVGRHLYWTDAGTNRIEVAKLDGRYRKWLVYTQVDQPAAIALNPELGMMYWTDWGRQPKIEQAWMDGQQRQVLVSEDLGWPTGITIDYINNNRIYWSDSKENVIESIKPDGTDRQIVLHGDLGNPYSLDVFEGHLYWTTKEKGEVWKKSKFGSGPKVKLLTINPWLTQVRIYHSHRYNRTVTNRCKDICSHLCLLRPGGYTCTCPQGTRFMEGSATECDAAIEPPPTMPPACRCMHGGTCYYDEMGLPKCKCTSGYSGSYCNMAYTAGIPPGTAAVAVLLTVILVIIICALVVGGLFHYRRTGKLLPALPKFPSLSALVKSTENGNGVTFRSGADVSMDIGVSGFGAESSIDRAMQMNETFTLDAGKEPITYENPMYSHTGESGVSVVNISQPPDVTDVSHTQKADNFENPLYSVETPQTSASEEPLQVEQESKWNFFKRKIKQSTNFENPIYAEMEKDQQKENEEDQSPFTSPPPKPPKKEPQHLSFTPTEDTFIDTANLVKEDSDV</sequence>
<protein>
    <recommendedName>
        <fullName evidence="28">Low-density lipoprotein receptor-related protein 2</fullName>
    </recommendedName>
    <alternativeName>
        <fullName evidence="29">Glycoprotein 330</fullName>
    </alternativeName>
    <alternativeName>
        <fullName evidence="30">Megalin</fullName>
    </alternativeName>
</protein>
<dbReference type="SMART" id="SM00192">
    <property type="entry name" value="LDLa"/>
    <property type="match status" value="36"/>
</dbReference>
<evidence type="ECO:0000256" key="1">
    <source>
        <dbReference type="ARBA" id="ARBA00004247"/>
    </source>
</evidence>
<feature type="disulfide bond" evidence="32">
    <location>
        <begin position="2775"/>
        <end position="2787"/>
    </location>
</feature>
<dbReference type="Pfam" id="PF00058">
    <property type="entry name" value="Ldl_recept_b"/>
    <property type="match status" value="16"/>
</dbReference>
<feature type="disulfide bond" evidence="32">
    <location>
        <begin position="1104"/>
        <end position="1122"/>
    </location>
</feature>
<feature type="disulfide bond" evidence="32">
    <location>
        <begin position="162"/>
        <end position="177"/>
    </location>
</feature>
<dbReference type="SMART" id="SM00179">
    <property type="entry name" value="EGF_CA"/>
    <property type="match status" value="9"/>
</dbReference>
<evidence type="ECO:0000256" key="3">
    <source>
        <dbReference type="ARBA" id="ARBA00004489"/>
    </source>
</evidence>
<feature type="disulfide bond" evidence="32">
    <location>
        <begin position="4020"/>
        <end position="4038"/>
    </location>
</feature>
<dbReference type="Gene3D" id="2.120.10.30">
    <property type="entry name" value="TolB, C-terminal domain"/>
    <property type="match status" value="8"/>
</dbReference>
<dbReference type="SUPFAM" id="SSF57184">
    <property type="entry name" value="Growth factor receptor domain"/>
    <property type="match status" value="2"/>
</dbReference>
<dbReference type="SMART" id="SM00181">
    <property type="entry name" value="EGF"/>
    <property type="match status" value="23"/>
</dbReference>
<dbReference type="FunFam" id="2.120.10.30:FF:000049">
    <property type="entry name" value="LDL receptor related protein 2"/>
    <property type="match status" value="1"/>
</dbReference>
<feature type="disulfide bond" evidence="32">
    <location>
        <begin position="189"/>
        <end position="207"/>
    </location>
</feature>
<feature type="repeat" description="LDL-receptor class B" evidence="33">
    <location>
        <begin position="4327"/>
        <end position="4369"/>
    </location>
</feature>
<feature type="disulfide bond" evidence="32">
    <location>
        <begin position="4013"/>
        <end position="4025"/>
    </location>
</feature>
<comment type="caution">
    <text evidence="31">Lacks conserved residue(s) required for the propagation of feature annotation.</text>
</comment>
<evidence type="ECO:0000256" key="25">
    <source>
        <dbReference type="ARBA" id="ARBA00023273"/>
    </source>
</evidence>
<evidence type="ECO:0000256" key="13">
    <source>
        <dbReference type="ARBA" id="ARBA00022737"/>
    </source>
</evidence>
<feature type="region of interest" description="Disordered" evidence="34">
    <location>
        <begin position="4620"/>
        <end position="4664"/>
    </location>
</feature>
<dbReference type="PANTHER" id="PTHR22722:SF11">
    <property type="entry name" value="LOW-DENSITY LIPOPROTEIN RECEPTOR-RELATED PROTEIN 2"/>
    <property type="match status" value="1"/>
</dbReference>
<dbReference type="GO" id="GO:0017124">
    <property type="term" value="F:SH3 domain binding"/>
    <property type="evidence" value="ECO:0007669"/>
    <property type="project" value="UniProtKB-KW"/>
</dbReference>
<evidence type="ECO:0000256" key="14">
    <source>
        <dbReference type="ARBA" id="ARBA00022740"/>
    </source>
</evidence>
<feature type="disulfide bond" evidence="32">
    <location>
        <begin position="238"/>
        <end position="253"/>
    </location>
</feature>
<dbReference type="PROSITE" id="PS01209">
    <property type="entry name" value="LDLRA_1"/>
    <property type="match status" value="18"/>
</dbReference>
<dbReference type="FunFam" id="2.10.25.10:FF:000240">
    <property type="entry name" value="Vitamin K-dependent protein S"/>
    <property type="match status" value="1"/>
</dbReference>
<evidence type="ECO:0000256" key="19">
    <source>
        <dbReference type="ARBA" id="ARBA00023036"/>
    </source>
</evidence>
<keyword evidence="7 31" id="KW-0245">EGF-like domain</keyword>
<keyword evidence="11" id="KW-0479">Metal-binding</keyword>
<feature type="repeat" description="LDL-receptor class B" evidence="33">
    <location>
        <begin position="3418"/>
        <end position="3461"/>
    </location>
</feature>
<dbReference type="Proteomes" id="UP000824782">
    <property type="component" value="Unassembled WGS sequence"/>
</dbReference>
<feature type="disulfide bond" evidence="32">
    <location>
        <begin position="303"/>
        <end position="321"/>
    </location>
</feature>
<feature type="disulfide bond" evidence="32">
    <location>
        <begin position="104"/>
        <end position="116"/>
    </location>
</feature>
<dbReference type="Gene3D" id="2.10.25.10">
    <property type="entry name" value="Laminin"/>
    <property type="match status" value="7"/>
</dbReference>
<dbReference type="FunFam" id="4.10.400.10:FF:000151">
    <property type="entry name" value="LDL receptor related protein 2"/>
    <property type="match status" value="1"/>
</dbReference>
<keyword evidence="9" id="KW-0254">Endocytosis</keyword>
<feature type="disulfide bond" evidence="32">
    <location>
        <begin position="3784"/>
        <end position="3799"/>
    </location>
</feature>
<dbReference type="SUPFAM" id="SSF63825">
    <property type="entry name" value="YWTD domain"/>
    <property type="match status" value="8"/>
</dbReference>
<keyword evidence="14" id="KW-1009">Hearing</keyword>
<keyword evidence="16" id="KW-0106">Calcium</keyword>
<comment type="subcellular location">
    <subcellularLocation>
        <location evidence="1">Apical cell membrane</location>
        <topology evidence="1">Single-pass type I membrane protein</topology>
    </subcellularLocation>
    <subcellularLocation>
        <location evidence="3">Cell projection</location>
        <location evidence="3">Axon</location>
    </subcellularLocation>
    <subcellularLocation>
        <location evidence="2">Cell projection</location>
        <location evidence="2">Dendrite</location>
    </subcellularLocation>
    <subcellularLocation>
        <location evidence="27">Endosome lumen</location>
    </subcellularLocation>
    <subcellularLocation>
        <location evidence="26">Membrane</location>
        <location evidence="26">Coated pit</location>
    </subcellularLocation>
</comment>
<dbReference type="FunFam" id="4.10.400.10:FF:000222">
    <property type="entry name" value="Low-density lipoprotein receptor-related protein 2"/>
    <property type="match status" value="1"/>
</dbReference>
<feature type="disulfide bond" evidence="32">
    <location>
        <begin position="3812"/>
        <end position="3830"/>
    </location>
</feature>
<feature type="disulfide bond" evidence="32">
    <location>
        <begin position="182"/>
        <end position="194"/>
    </location>
</feature>
<dbReference type="GO" id="GO:0030001">
    <property type="term" value="P:metal ion transport"/>
    <property type="evidence" value="ECO:0007669"/>
    <property type="project" value="UniProtKB-ARBA"/>
</dbReference>
<dbReference type="InterPro" id="IPR009030">
    <property type="entry name" value="Growth_fac_rcpt_cys_sf"/>
</dbReference>
<feature type="disulfide bond" evidence="32">
    <location>
        <begin position="257"/>
        <end position="269"/>
    </location>
</feature>
<evidence type="ECO:0000256" key="10">
    <source>
        <dbReference type="ARBA" id="ARBA00022692"/>
    </source>
</evidence>
<dbReference type="SUPFAM" id="SSF57424">
    <property type="entry name" value="LDL receptor-like module"/>
    <property type="match status" value="35"/>
</dbReference>
<dbReference type="PROSITE" id="PS01186">
    <property type="entry name" value="EGF_2"/>
    <property type="match status" value="5"/>
</dbReference>
<dbReference type="InterPro" id="IPR000152">
    <property type="entry name" value="EGF-type_Asp/Asn_hydroxyl_site"/>
</dbReference>
<feature type="repeat" description="LDL-receptor class B" evidence="33">
    <location>
        <begin position="593"/>
        <end position="639"/>
    </location>
</feature>
<dbReference type="GO" id="GO:0030425">
    <property type="term" value="C:dendrite"/>
    <property type="evidence" value="ECO:0007669"/>
    <property type="project" value="UniProtKB-SubCell"/>
</dbReference>
<feature type="disulfide bond" evidence="32">
    <location>
        <begin position="123"/>
        <end position="138"/>
    </location>
</feature>
<keyword evidence="19" id="KW-0729">SH3-binding</keyword>
<feature type="disulfide bond" evidence="32">
    <location>
        <begin position="150"/>
        <end position="168"/>
    </location>
</feature>
<feature type="disulfide bond" evidence="32">
    <location>
        <begin position="2949"/>
        <end position="2961"/>
    </location>
</feature>
<feature type="disulfide bond" evidence="32">
    <location>
        <begin position="111"/>
        <end position="129"/>
    </location>
</feature>
<dbReference type="Gene3D" id="4.10.400.10">
    <property type="entry name" value="Low-density Lipoprotein Receptor"/>
    <property type="match status" value="36"/>
</dbReference>
<evidence type="ECO:0000256" key="28">
    <source>
        <dbReference type="ARBA" id="ARBA00074420"/>
    </source>
</evidence>
<dbReference type="PROSITE" id="PS00010">
    <property type="entry name" value="ASX_HYDROXYL"/>
    <property type="match status" value="1"/>
</dbReference>
<keyword evidence="38" id="KW-1185">Reference proteome</keyword>
<feature type="disulfide bond" evidence="32">
    <location>
        <begin position="1157"/>
        <end position="1172"/>
    </location>
</feature>
<feature type="repeat" description="LDL-receptor class B" evidence="33">
    <location>
        <begin position="640"/>
        <end position="684"/>
    </location>
</feature>
<feature type="repeat" description="LDL-receptor class B" evidence="33">
    <location>
        <begin position="4282"/>
        <end position="4325"/>
    </location>
</feature>
<feature type="disulfide bond" evidence="32">
    <location>
        <begin position="276"/>
        <end position="291"/>
    </location>
</feature>
<feature type="disulfide bond" evidence="32">
    <location>
        <begin position="2873"/>
        <end position="2891"/>
    </location>
</feature>
<evidence type="ECO:0000256" key="23">
    <source>
        <dbReference type="ARBA" id="ARBA00023176"/>
    </source>
</evidence>
<keyword evidence="24" id="KW-0325">Glycoprotein</keyword>
<feature type="repeat" description="LDL-receptor class B" evidence="33">
    <location>
        <begin position="1554"/>
        <end position="1596"/>
    </location>
</feature>
<dbReference type="FunFam" id="4.10.400.10:FF:000004">
    <property type="entry name" value="Low-density lipoprotein receptor-related protein 1"/>
    <property type="match status" value="1"/>
</dbReference>
<feature type="disulfide bond" evidence="32">
    <location>
        <begin position="3824"/>
        <end position="3839"/>
    </location>
</feature>
<feature type="disulfide bond" evidence="32">
    <location>
        <begin position="3927"/>
        <end position="3939"/>
    </location>
</feature>
<evidence type="ECO:0000256" key="31">
    <source>
        <dbReference type="PROSITE-ProRule" id="PRU00076"/>
    </source>
</evidence>
<dbReference type="FunFam" id="2.120.10.30:FF:000035">
    <property type="entry name" value="Low-density lipoprotein receptor-related protein 2"/>
    <property type="match status" value="1"/>
</dbReference>
<feature type="repeat" description="LDL-receptor class B" evidence="33">
    <location>
        <begin position="550"/>
        <end position="592"/>
    </location>
</feature>
<keyword evidence="20 35" id="KW-0472">Membrane</keyword>
<feature type="disulfide bond" evidence="32">
    <location>
        <begin position="1097"/>
        <end position="1109"/>
    </location>
</feature>
<dbReference type="InterPro" id="IPR036055">
    <property type="entry name" value="LDL_receptor-like_sf"/>
</dbReference>
<dbReference type="CDD" id="cd00112">
    <property type="entry name" value="LDLa"/>
    <property type="match status" value="31"/>
</dbReference>
<evidence type="ECO:0000256" key="15">
    <source>
        <dbReference type="ARBA" id="ARBA00022753"/>
    </source>
</evidence>
<feature type="disulfide bond" evidence="32">
    <location>
        <begin position="143"/>
        <end position="155"/>
    </location>
</feature>
<dbReference type="Pfam" id="PF14670">
    <property type="entry name" value="FXa_inhibition"/>
    <property type="match status" value="1"/>
</dbReference>
<feature type="disulfide bond" evidence="32">
    <location>
        <begin position="3117"/>
        <end position="3129"/>
    </location>
</feature>
<dbReference type="FunFam" id="2.120.10.30:FF:000008">
    <property type="entry name" value="Low-density lipoprotein receptor-related protein 4"/>
    <property type="match status" value="1"/>
</dbReference>
<dbReference type="GO" id="GO:0016324">
    <property type="term" value="C:apical plasma membrane"/>
    <property type="evidence" value="ECO:0007669"/>
    <property type="project" value="UniProtKB-SubCell"/>
</dbReference>
<keyword evidence="22" id="KW-0675">Receptor</keyword>
<dbReference type="Pfam" id="PF12662">
    <property type="entry name" value="cEGF"/>
    <property type="match status" value="2"/>
</dbReference>
<dbReference type="PROSITE" id="PS50068">
    <property type="entry name" value="LDLRA_2"/>
    <property type="match status" value="36"/>
</dbReference>
<dbReference type="CDD" id="cd00054">
    <property type="entry name" value="EGF_CA"/>
    <property type="match status" value="2"/>
</dbReference>
<feature type="repeat" description="LDL-receptor class B" evidence="33">
    <location>
        <begin position="507"/>
        <end position="549"/>
    </location>
</feature>
<evidence type="ECO:0000256" key="6">
    <source>
        <dbReference type="ARBA" id="ARBA00022475"/>
    </source>
</evidence>
<keyword evidence="5" id="KW-0813">Transport</keyword>
<feature type="disulfide bond" evidence="32">
    <location>
        <begin position="3720"/>
        <end position="3732"/>
    </location>
</feature>
<feature type="disulfide bond" evidence="32">
    <location>
        <begin position="2991"/>
        <end position="3003"/>
    </location>
</feature>
<dbReference type="InterPro" id="IPR051221">
    <property type="entry name" value="LDLR-related"/>
</dbReference>
<feature type="disulfide bond" evidence="32">
    <location>
        <begin position="1220"/>
        <end position="1232"/>
    </location>
</feature>
<feature type="disulfide bond" evidence="32">
    <location>
        <begin position="3934"/>
        <end position="3952"/>
    </location>
</feature>
<feature type="disulfide bond" evidence="32">
    <location>
        <begin position="3902"/>
        <end position="3917"/>
    </location>
</feature>
<feature type="disulfide bond" evidence="32">
    <location>
        <begin position="1187"/>
        <end position="1205"/>
    </location>
</feature>
<feature type="disulfide bond" evidence="32">
    <location>
        <begin position="3851"/>
        <end position="3869"/>
    </location>
</feature>
<dbReference type="FunFam" id="4.10.400.10:FF:000147">
    <property type="entry name" value="Low-density lipoprotein receptor-related protein 2"/>
    <property type="match status" value="2"/>
</dbReference>
<keyword evidence="12" id="KW-0732">Signal</keyword>
<feature type="disulfide bond" evidence="32">
    <location>
        <begin position="3179"/>
        <end position="3194"/>
    </location>
</feature>
<dbReference type="FunFam" id="4.10.400.10:FF:000005">
    <property type="entry name" value="low-density lipoprotein receptor-related protein 1B"/>
    <property type="match status" value="1"/>
</dbReference>
<dbReference type="FunFam" id="4.10.400.10:FF:000011">
    <property type="entry name" value="Low-density lipoprotein receptor-related protein 1"/>
    <property type="match status" value="1"/>
</dbReference>
<feature type="disulfide bond" evidence="32">
    <location>
        <begin position="315"/>
        <end position="330"/>
    </location>
</feature>
<dbReference type="InterPro" id="IPR001881">
    <property type="entry name" value="EGF-like_Ca-bd_dom"/>
</dbReference>
<dbReference type="SUPFAM" id="SSF57196">
    <property type="entry name" value="EGF/Laminin"/>
    <property type="match status" value="5"/>
</dbReference>
<evidence type="ECO:0000256" key="30">
    <source>
        <dbReference type="ARBA" id="ARBA00080738"/>
    </source>
</evidence>
<dbReference type="Pfam" id="PF00057">
    <property type="entry name" value="Ldl_recept_a"/>
    <property type="match status" value="33"/>
</dbReference>
<keyword evidence="21 31" id="KW-1015">Disulfide bond</keyword>
<dbReference type="GO" id="GO:0031904">
    <property type="term" value="C:endosome lumen"/>
    <property type="evidence" value="ECO:0007669"/>
    <property type="project" value="UniProtKB-SubCell"/>
</dbReference>
<feature type="disulfide bond" evidence="32">
    <location>
        <begin position="1116"/>
        <end position="1131"/>
    </location>
</feature>
<evidence type="ECO:0000256" key="34">
    <source>
        <dbReference type="SAM" id="MobiDB-lite"/>
    </source>
</evidence>
<evidence type="ECO:0000259" key="36">
    <source>
        <dbReference type="PROSITE" id="PS50026"/>
    </source>
</evidence>
<dbReference type="InterPro" id="IPR026823">
    <property type="entry name" value="cEGF"/>
</dbReference>
<feature type="repeat" description="LDL-receptor class B" evidence="33">
    <location>
        <begin position="1959"/>
        <end position="2006"/>
    </location>
</feature>
<keyword evidence="10 35" id="KW-0812">Transmembrane</keyword>
<feature type="repeat" description="LDL-receptor class B" evidence="33">
    <location>
        <begin position="2278"/>
        <end position="2321"/>
    </location>
</feature>
<feature type="repeat" description="LDL-receptor class B" evidence="33">
    <location>
        <begin position="1597"/>
        <end position="1639"/>
    </location>
</feature>
<proteinExistence type="inferred from homology"/>
<feature type="disulfide bond" evidence="32">
    <location>
        <begin position="1239"/>
        <end position="1254"/>
    </location>
</feature>
<feature type="repeat" description="LDL-receptor class B" evidence="33">
    <location>
        <begin position="3324"/>
        <end position="3366"/>
    </location>
</feature>
<feature type="disulfide bond" evidence="32">
    <location>
        <begin position="1361"/>
        <end position="1376"/>
    </location>
</feature>
<dbReference type="GO" id="GO:0006898">
    <property type="term" value="P:receptor-mediated endocytosis"/>
    <property type="evidence" value="ECO:0007669"/>
    <property type="project" value="UniProtKB-ARBA"/>
</dbReference>
<dbReference type="FunFam" id="4.10.400.10:FF:000034">
    <property type="entry name" value="Low-density lipoprotein receptor-related protein 2"/>
    <property type="match status" value="5"/>
</dbReference>
<dbReference type="GO" id="GO:0005041">
    <property type="term" value="F:low-density lipoprotein particle receptor activity"/>
    <property type="evidence" value="ECO:0007669"/>
    <property type="project" value="TreeGrafter"/>
</dbReference>
<dbReference type="PRINTS" id="PR00261">
    <property type="entry name" value="LDLRECEPTOR"/>
</dbReference>
<evidence type="ECO:0000256" key="20">
    <source>
        <dbReference type="ARBA" id="ARBA00023136"/>
    </source>
</evidence>
<feature type="disulfide bond" evidence="32">
    <location>
        <begin position="2782"/>
        <end position="2800"/>
    </location>
</feature>
<feature type="disulfide bond" evidence="32">
    <location>
        <begin position="1227"/>
        <end position="1245"/>
    </location>
</feature>
<dbReference type="InterPro" id="IPR056588">
    <property type="entry name" value="EGF_LRP2"/>
</dbReference>
<dbReference type="FunFam" id="4.10.400.10:FF:000078">
    <property type="entry name" value="low-density lipoprotein receptor-related protein 2"/>
    <property type="match status" value="2"/>
</dbReference>
<feature type="repeat" description="LDL-receptor class B" evidence="33">
    <location>
        <begin position="1866"/>
        <end position="1908"/>
    </location>
</feature>
<feature type="disulfide bond" evidence="32">
    <location>
        <begin position="1342"/>
        <end position="1354"/>
    </location>
</feature>
<feature type="disulfide bond" evidence="32">
    <location>
        <begin position="3638"/>
        <end position="3650"/>
    </location>
</feature>
<feature type="disulfide bond" evidence="32">
    <location>
        <begin position="3645"/>
        <end position="3663"/>
    </location>
</feature>
<dbReference type="FunFam" id="2.10.25.10:FF:000009">
    <property type="entry name" value="Low-density lipoprotein receptor isoform 1"/>
    <property type="match status" value="1"/>
</dbReference>
<feature type="disulfide bond" evidence="32">
    <location>
        <begin position="4032"/>
        <end position="4047"/>
    </location>
</feature>
<feature type="repeat" description="LDL-receptor class B" evidence="33">
    <location>
        <begin position="2638"/>
        <end position="2679"/>
    </location>
</feature>
<feature type="repeat" description="LDL-receptor class B" evidence="33">
    <location>
        <begin position="867"/>
        <end position="908"/>
    </location>
</feature>
<comment type="similarity">
    <text evidence="4">Belongs to the LDLR family.</text>
</comment>
<dbReference type="PROSITE" id="PS00022">
    <property type="entry name" value="EGF_1"/>
    <property type="match status" value="1"/>
</dbReference>
<evidence type="ECO:0000256" key="4">
    <source>
        <dbReference type="ARBA" id="ARBA00009939"/>
    </source>
</evidence>
<dbReference type="InterPro" id="IPR018097">
    <property type="entry name" value="EGF_Ca-bd_CS"/>
</dbReference>
<evidence type="ECO:0000256" key="24">
    <source>
        <dbReference type="ARBA" id="ARBA00023180"/>
    </source>
</evidence>
<keyword evidence="6" id="KW-1003">Cell membrane</keyword>
<feature type="disulfide bond" evidence="32">
    <location>
        <begin position="1145"/>
        <end position="1163"/>
    </location>
</feature>
<dbReference type="FunFam" id="4.10.400.10:FF:000045">
    <property type="entry name" value="Low-density lipoprotein receptor-related protein 2"/>
    <property type="match status" value="2"/>
</dbReference>
<accession>A0AAV7AE73</accession>
<dbReference type="Pfam" id="PF24468">
    <property type="entry name" value="EGF_LRP2"/>
    <property type="match status" value="1"/>
</dbReference>
<feature type="disulfide bond" evidence="32">
    <location>
        <begin position="3890"/>
        <end position="3908"/>
    </location>
</feature>
<evidence type="ECO:0000313" key="37">
    <source>
        <dbReference type="EMBL" id="KAG8559722.1"/>
    </source>
</evidence>
<dbReference type="FunFam" id="4.10.400.10:FF:000108">
    <property type="entry name" value="Low-density lipoprotein receptor-related protein 2"/>
    <property type="match status" value="1"/>
</dbReference>
<feature type="disulfide bond" evidence="32">
    <location>
        <begin position="1180"/>
        <end position="1192"/>
    </location>
</feature>
<feature type="disulfide bond" evidence="32">
    <location>
        <begin position="3883"/>
        <end position="3895"/>
    </location>
</feature>
<evidence type="ECO:0000256" key="26">
    <source>
        <dbReference type="ARBA" id="ARBA00037878"/>
    </source>
</evidence>
<feature type="disulfide bond" evidence="32">
    <location>
        <begin position="296"/>
        <end position="308"/>
    </location>
</feature>
<keyword evidence="17" id="KW-0524">Neurogenesis</keyword>
<dbReference type="GO" id="GO:0005905">
    <property type="term" value="C:clathrin-coated pit"/>
    <property type="evidence" value="ECO:0007669"/>
    <property type="project" value="UniProtKB-KW"/>
</dbReference>
<keyword evidence="13" id="KW-0677">Repeat</keyword>
<feature type="disulfide bond" evidence="32">
    <location>
        <begin position="3167"/>
        <end position="3185"/>
    </location>
</feature>
<dbReference type="PROSITE" id="PS50026">
    <property type="entry name" value="EGF_3"/>
    <property type="match status" value="1"/>
</dbReference>
<dbReference type="InterPro" id="IPR011042">
    <property type="entry name" value="6-blade_b-propeller_TolB-like"/>
</dbReference>
<dbReference type="Pfam" id="PF07645">
    <property type="entry name" value="EGF_CA"/>
    <property type="match status" value="1"/>
</dbReference>
<dbReference type="PANTHER" id="PTHR22722">
    <property type="entry name" value="LOW-DENSITY LIPOPROTEIN RECEPTOR-RELATED PROTEIN 2-RELATED"/>
    <property type="match status" value="1"/>
</dbReference>
<feature type="disulfide bond" evidence="32">
    <location>
        <begin position="1199"/>
        <end position="1214"/>
    </location>
</feature>
<organism evidence="37 38">
    <name type="scientific">Engystomops pustulosus</name>
    <name type="common">Tungara frog</name>
    <name type="synonym">Physalaemus pustulosus</name>
    <dbReference type="NCBI Taxonomy" id="76066"/>
    <lineage>
        <taxon>Eukaryota</taxon>
        <taxon>Metazoa</taxon>
        <taxon>Chordata</taxon>
        <taxon>Craniata</taxon>
        <taxon>Vertebrata</taxon>
        <taxon>Euteleostomi</taxon>
        <taxon>Amphibia</taxon>
        <taxon>Batrachia</taxon>
        <taxon>Anura</taxon>
        <taxon>Neobatrachia</taxon>
        <taxon>Hyloidea</taxon>
        <taxon>Leptodactylidae</taxon>
        <taxon>Leiuperinae</taxon>
        <taxon>Engystomops</taxon>
    </lineage>
</organism>
<dbReference type="GO" id="GO:0007399">
    <property type="term" value="P:nervous system development"/>
    <property type="evidence" value="ECO:0007669"/>
    <property type="project" value="UniProtKB-KW"/>
</dbReference>
<keyword evidence="8" id="KW-0597">Phosphoprotein</keyword>
<dbReference type="FunFam" id="2.120.10.30:FF:000241">
    <property type="entry name" value="Low-density lipoprotein receptor-related protein 6"/>
    <property type="match status" value="3"/>
</dbReference>
<dbReference type="FunFam" id="2.10.25.10:FF:000805">
    <property type="entry name" value="Low-density lipoprotein receptor-related protein 2"/>
    <property type="match status" value="1"/>
</dbReference>
<dbReference type="InterPro" id="IPR023415">
    <property type="entry name" value="LDLR_class-A_CS"/>
</dbReference>
<evidence type="ECO:0000256" key="9">
    <source>
        <dbReference type="ARBA" id="ARBA00022583"/>
    </source>
</evidence>
<dbReference type="PROSITE" id="PS51120">
    <property type="entry name" value="LDLRB"/>
    <property type="match status" value="22"/>
</dbReference>
<feature type="disulfide bond" evidence="32">
    <location>
        <begin position="3124"/>
        <end position="3142"/>
    </location>
</feature>
<gene>
    <name evidence="37" type="ORF">GDO81_017431</name>
</gene>
<dbReference type="EMBL" id="WNYA01000008">
    <property type="protein sequence ID" value="KAG8559722.1"/>
    <property type="molecule type" value="Genomic_DNA"/>
</dbReference>
<evidence type="ECO:0000256" key="27">
    <source>
        <dbReference type="ARBA" id="ARBA00046273"/>
    </source>
</evidence>
<feature type="disulfide bond" evidence="32">
    <location>
        <begin position="264"/>
        <end position="282"/>
    </location>
</feature>
<evidence type="ECO:0000256" key="17">
    <source>
        <dbReference type="ARBA" id="ARBA00022902"/>
    </source>
</evidence>
<feature type="disulfide bond" evidence="32">
    <location>
        <begin position="226"/>
        <end position="244"/>
    </location>
</feature>
<feature type="disulfide bond" evidence="32">
    <location>
        <begin position="3727"/>
        <end position="3745"/>
    </location>
</feature>
<feature type="disulfide bond" evidence="32">
    <location>
        <begin position="3686"/>
        <end position="3704"/>
    </location>
</feature>
<evidence type="ECO:0000256" key="2">
    <source>
        <dbReference type="ARBA" id="ARBA00004279"/>
    </source>
</evidence>
<feature type="disulfide bond" evidence="32">
    <location>
        <begin position="1138"/>
        <end position="1150"/>
    </location>
</feature>
<keyword evidence="18 35" id="KW-1133">Transmembrane helix</keyword>
<evidence type="ECO:0000256" key="12">
    <source>
        <dbReference type="ARBA" id="ARBA00022729"/>
    </source>
</evidence>
<dbReference type="FunFam" id="4.10.400.10:FF:000002">
    <property type="entry name" value="Low-density lipoprotein receptor-related protein 1"/>
    <property type="match status" value="3"/>
</dbReference>
<feature type="disulfide bond" evidence="32">
    <location>
        <begin position="2826"/>
        <end position="2838"/>
    </location>
</feature>
<evidence type="ECO:0000256" key="16">
    <source>
        <dbReference type="ARBA" id="ARBA00022837"/>
    </source>
</evidence>
<dbReference type="InterPro" id="IPR049883">
    <property type="entry name" value="NOTCH1_EGF-like"/>
</dbReference>
<feature type="disulfide bond" evidence="32">
    <location>
        <begin position="3844"/>
        <end position="3856"/>
    </location>
</feature>
<evidence type="ECO:0000256" key="33">
    <source>
        <dbReference type="PROSITE-ProRule" id="PRU00461"/>
    </source>
</evidence>